<comment type="caution">
    <text evidence="2">The sequence shown here is derived from an EMBL/GenBank/DDBJ whole genome shotgun (WGS) entry which is preliminary data.</text>
</comment>
<organism evidence="2 3">
    <name type="scientific">Streptomyces pathocidini</name>
    <dbReference type="NCBI Taxonomy" id="1650571"/>
    <lineage>
        <taxon>Bacteria</taxon>
        <taxon>Bacillati</taxon>
        <taxon>Actinomycetota</taxon>
        <taxon>Actinomycetes</taxon>
        <taxon>Kitasatosporales</taxon>
        <taxon>Streptomycetaceae</taxon>
        <taxon>Streptomyces</taxon>
    </lineage>
</organism>
<dbReference type="SUPFAM" id="SSF158745">
    <property type="entry name" value="LanC-like"/>
    <property type="match status" value="1"/>
</dbReference>
<feature type="compositionally biased region" description="Low complexity" evidence="1">
    <location>
        <begin position="23"/>
        <end position="36"/>
    </location>
</feature>
<evidence type="ECO:0000313" key="2">
    <source>
        <dbReference type="EMBL" id="MFI1966132.1"/>
    </source>
</evidence>
<dbReference type="CDD" id="cd04793">
    <property type="entry name" value="LanC"/>
    <property type="match status" value="1"/>
</dbReference>
<dbReference type="Gene3D" id="1.50.10.20">
    <property type="match status" value="1"/>
</dbReference>
<protein>
    <submittedName>
        <fullName evidence="2">Lanthionine synthetase C family protein</fullName>
    </submittedName>
</protein>
<feature type="region of interest" description="Disordered" evidence="1">
    <location>
        <begin position="1"/>
        <end position="36"/>
    </location>
</feature>
<dbReference type="InterPro" id="IPR007822">
    <property type="entry name" value="LANC-like"/>
</dbReference>
<dbReference type="RefSeq" id="WP_079101660.1">
    <property type="nucleotide sequence ID" value="NZ_JBIRWE010000007.1"/>
</dbReference>
<sequence length="485" mass="51360">MNRPTAPGNQAAATRPREDVAPRARAGADTAAATAPAAVPTAREAVALVAARLADPQRTAAVASRDDNRDPVYNALMWGPLTLANGLPGTALLYGELSRTDETWRRAAHQHLAAAGQIMNTAPSRGLFSGPAALLAAAQTCAGPEGHYGSLRGRLARWVADDQTSRLAAFRARAESGGRGVDWAAYDLINGLSGTARLLLDAAADPAETGPEVVAALTESLRHLVRLTEPVAVDGRTVPGWWVPAELQVSDRDRRAYPRGDFNLGMAHGISGPLAVLCSALERGREVAGQREAVHRIADWLLGWTLRDAAGPYWPARAGWDDELAQRRPRELFTRTAWCYGTPGVAAALHRAGTVLVQPHWRAAAVRALRAALARDETMWAIEGPTVCHGYAGLLRIVARVAEESGDPELLAGCDRLTAKVLACADEEAPFGFRHLMRFPAAARSPVPHRALDVAGLLEGAAGVALALLPATGGPLPWDRCLGLA</sequence>
<dbReference type="Proteomes" id="UP001611548">
    <property type="component" value="Unassembled WGS sequence"/>
</dbReference>
<evidence type="ECO:0000256" key="1">
    <source>
        <dbReference type="SAM" id="MobiDB-lite"/>
    </source>
</evidence>
<evidence type="ECO:0000313" key="3">
    <source>
        <dbReference type="Proteomes" id="UP001611548"/>
    </source>
</evidence>
<dbReference type="Pfam" id="PF05147">
    <property type="entry name" value="LANC_like"/>
    <property type="match status" value="1"/>
</dbReference>
<gene>
    <name evidence="2" type="ORF">ACH429_18835</name>
</gene>
<dbReference type="InterPro" id="IPR033889">
    <property type="entry name" value="LanC"/>
</dbReference>
<reference evidence="2 3" key="1">
    <citation type="submission" date="2024-10" db="EMBL/GenBank/DDBJ databases">
        <title>The Natural Products Discovery Center: Release of the First 8490 Sequenced Strains for Exploring Actinobacteria Biosynthetic Diversity.</title>
        <authorList>
            <person name="Kalkreuter E."/>
            <person name="Kautsar S.A."/>
            <person name="Yang D."/>
            <person name="Bader C.D."/>
            <person name="Teijaro C.N."/>
            <person name="Fluegel L."/>
            <person name="Davis C.M."/>
            <person name="Simpson J.R."/>
            <person name="Lauterbach L."/>
            <person name="Steele A.D."/>
            <person name="Gui C."/>
            <person name="Meng S."/>
            <person name="Li G."/>
            <person name="Viehrig K."/>
            <person name="Ye F."/>
            <person name="Su P."/>
            <person name="Kiefer A.F."/>
            <person name="Nichols A."/>
            <person name="Cepeda A.J."/>
            <person name="Yan W."/>
            <person name="Fan B."/>
            <person name="Jiang Y."/>
            <person name="Adhikari A."/>
            <person name="Zheng C.-J."/>
            <person name="Schuster L."/>
            <person name="Cowan T.M."/>
            <person name="Smanski M.J."/>
            <person name="Chevrette M.G."/>
            <person name="De Carvalho L.P.S."/>
            <person name="Shen B."/>
        </authorList>
    </citation>
    <scope>NUCLEOTIDE SEQUENCE [LARGE SCALE GENOMIC DNA]</scope>
    <source>
        <strain evidence="2 3">NPDC020327</strain>
    </source>
</reference>
<proteinExistence type="predicted"/>
<name>A0ABW7UXI0_9ACTN</name>
<dbReference type="PRINTS" id="PR01955">
    <property type="entry name" value="LANCFRANKIA"/>
</dbReference>
<keyword evidence="3" id="KW-1185">Reference proteome</keyword>
<accession>A0ABW7UXI0</accession>
<dbReference type="PRINTS" id="PR01950">
    <property type="entry name" value="LANCSUPER"/>
</dbReference>
<dbReference type="EMBL" id="JBIRWE010000007">
    <property type="protein sequence ID" value="MFI1966132.1"/>
    <property type="molecule type" value="Genomic_DNA"/>
</dbReference>
<dbReference type="SMART" id="SM01260">
    <property type="entry name" value="LANC_like"/>
    <property type="match status" value="1"/>
</dbReference>